<dbReference type="PANTHER" id="PTHR34883:SF15">
    <property type="entry name" value="EXTRACELLULAR SERINE-RICH PROTEIN"/>
    <property type="match status" value="1"/>
</dbReference>
<name>A0A072PAR9_9EURO</name>
<feature type="signal peptide" evidence="2">
    <location>
        <begin position="1"/>
        <end position="19"/>
    </location>
</feature>
<evidence type="ECO:0000256" key="1">
    <source>
        <dbReference type="SAM" id="MobiDB-lite"/>
    </source>
</evidence>
<dbReference type="SUPFAM" id="SSF49503">
    <property type="entry name" value="Cupredoxins"/>
    <property type="match status" value="1"/>
</dbReference>
<dbReference type="OrthoDB" id="2331100at2759"/>
<comment type="caution">
    <text evidence="3">The sequence shown here is derived from an EMBL/GenBank/DDBJ whole genome shotgun (WGS) entry which is preliminary data.</text>
</comment>
<dbReference type="Proteomes" id="UP000027920">
    <property type="component" value="Unassembled WGS sequence"/>
</dbReference>
<dbReference type="HOGENOM" id="CLU_053381_1_2_1"/>
<accession>A0A072PAR9</accession>
<dbReference type="Gene3D" id="2.60.40.420">
    <property type="entry name" value="Cupredoxins - blue copper proteins"/>
    <property type="match status" value="1"/>
</dbReference>
<dbReference type="CDD" id="cd00920">
    <property type="entry name" value="Cupredoxin"/>
    <property type="match status" value="1"/>
</dbReference>
<gene>
    <name evidence="3" type="ORF">A1O9_07032</name>
</gene>
<organism evidence="3 4">
    <name type="scientific">Exophiala aquamarina CBS 119918</name>
    <dbReference type="NCBI Taxonomy" id="1182545"/>
    <lineage>
        <taxon>Eukaryota</taxon>
        <taxon>Fungi</taxon>
        <taxon>Dikarya</taxon>
        <taxon>Ascomycota</taxon>
        <taxon>Pezizomycotina</taxon>
        <taxon>Eurotiomycetes</taxon>
        <taxon>Chaetothyriomycetidae</taxon>
        <taxon>Chaetothyriales</taxon>
        <taxon>Herpotrichiellaceae</taxon>
        <taxon>Exophiala</taxon>
    </lineage>
</organism>
<dbReference type="InterPro" id="IPR052953">
    <property type="entry name" value="Ser-rich/MCO-related"/>
</dbReference>
<dbReference type="InterPro" id="IPR008972">
    <property type="entry name" value="Cupredoxin"/>
</dbReference>
<evidence type="ECO:0000313" key="4">
    <source>
        <dbReference type="Proteomes" id="UP000027920"/>
    </source>
</evidence>
<keyword evidence="4" id="KW-1185">Reference proteome</keyword>
<dbReference type="PANTHER" id="PTHR34883">
    <property type="entry name" value="SERINE-RICH PROTEIN, PUTATIVE-RELATED-RELATED"/>
    <property type="match status" value="1"/>
</dbReference>
<keyword evidence="2" id="KW-0732">Signal</keyword>
<dbReference type="STRING" id="1182545.A0A072PAR9"/>
<feature type="chain" id="PRO_5001683334" description="Phytocyanin domain-containing protein" evidence="2">
    <location>
        <begin position="20"/>
        <end position="312"/>
    </location>
</feature>
<feature type="region of interest" description="Disordered" evidence="1">
    <location>
        <begin position="219"/>
        <end position="264"/>
    </location>
</feature>
<sequence>MSSLRTFLVSTILATAAVATSHDFNSGGGGGNWQPPSNGNGWNSWEQTSQSPHQTAPPQWQAAPSCPAGCIPIPTGGVTPPPPGQLMVQVVSVADANGSLKYFPNKIDAPVGSIVQFQFHPKNHTITESSFAEPCKPLAADMTSAMRPGVRSGFIPVKGDEPFTPVYNVLVNDTKPIWIFCGQVNHCQRGMAMVINQPKDSPNTIEKYIENAAKLPTVSMPAPPPSGATAPPPPPAPPAPAATESFTFGGGFPGGGAPPASSSIVEAPPVQTVATSSVAVAPATFTGAASGLNVRDASPFAGVVLGAMVALL</sequence>
<evidence type="ECO:0000256" key="2">
    <source>
        <dbReference type="SAM" id="SignalP"/>
    </source>
</evidence>
<dbReference type="RefSeq" id="XP_013259432.1">
    <property type="nucleotide sequence ID" value="XM_013403978.1"/>
</dbReference>
<feature type="compositionally biased region" description="Polar residues" evidence="1">
    <location>
        <begin position="34"/>
        <end position="58"/>
    </location>
</feature>
<feature type="region of interest" description="Disordered" evidence="1">
    <location>
        <begin position="26"/>
        <end position="63"/>
    </location>
</feature>
<evidence type="ECO:0000313" key="3">
    <source>
        <dbReference type="EMBL" id="KEF56842.1"/>
    </source>
</evidence>
<feature type="compositionally biased region" description="Gly residues" evidence="1">
    <location>
        <begin position="248"/>
        <end position="257"/>
    </location>
</feature>
<dbReference type="EMBL" id="AMGV01000005">
    <property type="protein sequence ID" value="KEF56842.1"/>
    <property type="molecule type" value="Genomic_DNA"/>
</dbReference>
<proteinExistence type="predicted"/>
<reference evidence="3 4" key="1">
    <citation type="submission" date="2013-03" db="EMBL/GenBank/DDBJ databases">
        <title>The Genome Sequence of Exophiala aquamarina CBS 119918.</title>
        <authorList>
            <consortium name="The Broad Institute Genomics Platform"/>
            <person name="Cuomo C."/>
            <person name="de Hoog S."/>
            <person name="Gorbushina A."/>
            <person name="Walker B."/>
            <person name="Young S.K."/>
            <person name="Zeng Q."/>
            <person name="Gargeya S."/>
            <person name="Fitzgerald M."/>
            <person name="Haas B."/>
            <person name="Abouelleil A."/>
            <person name="Allen A.W."/>
            <person name="Alvarado L."/>
            <person name="Arachchi H.M."/>
            <person name="Berlin A.M."/>
            <person name="Chapman S.B."/>
            <person name="Gainer-Dewar J."/>
            <person name="Goldberg J."/>
            <person name="Griggs A."/>
            <person name="Gujja S."/>
            <person name="Hansen M."/>
            <person name="Howarth C."/>
            <person name="Imamovic A."/>
            <person name="Ireland A."/>
            <person name="Larimer J."/>
            <person name="McCowan C."/>
            <person name="Murphy C."/>
            <person name="Pearson M."/>
            <person name="Poon T.W."/>
            <person name="Priest M."/>
            <person name="Roberts A."/>
            <person name="Saif S."/>
            <person name="Shea T."/>
            <person name="Sisk P."/>
            <person name="Sykes S."/>
            <person name="Wortman J."/>
            <person name="Nusbaum C."/>
            <person name="Birren B."/>
        </authorList>
    </citation>
    <scope>NUCLEOTIDE SEQUENCE [LARGE SCALE GENOMIC DNA]</scope>
    <source>
        <strain evidence="3 4">CBS 119918</strain>
    </source>
</reference>
<feature type="compositionally biased region" description="Pro residues" evidence="1">
    <location>
        <begin position="221"/>
        <end position="240"/>
    </location>
</feature>
<evidence type="ECO:0008006" key="5">
    <source>
        <dbReference type="Google" id="ProtNLM"/>
    </source>
</evidence>
<dbReference type="GeneID" id="25281946"/>
<dbReference type="VEuPathDB" id="FungiDB:A1O9_07032"/>
<dbReference type="AlphaFoldDB" id="A0A072PAR9"/>
<protein>
    <recommendedName>
        <fullName evidence="5">Phytocyanin domain-containing protein</fullName>
    </recommendedName>
</protein>